<feature type="region of interest" description="Disordered" evidence="1">
    <location>
        <begin position="389"/>
        <end position="632"/>
    </location>
</feature>
<comment type="caution">
    <text evidence="2">The sequence shown here is derived from an EMBL/GenBank/DDBJ whole genome shotgun (WGS) entry which is preliminary data.</text>
</comment>
<feature type="compositionally biased region" description="Low complexity" evidence="1">
    <location>
        <begin position="801"/>
        <end position="810"/>
    </location>
</feature>
<sequence>MPAMETANRHHHGQQQPYPALPASPTLTNPDMILPDYDRAASPDTDSNGRDHSPLMMWKNAHAAASATVIQQGHHPDHPYGPTGPITPTTPIIYGNGTMLSDIGEVTEVESTPGRPSPVRSKGIQGGQKSSTRGSGSDTALRSSPTIGVVYGGMLKKRSKQSIAAQRERRSSMESTSTITTNERQDLFADFDDSISVDDSVFQGDDEESVAESYTEDVSAHENTARLGIPNTDNTDRLSTYSMSSISRRAEHILANAKKRLTTMEGNLTRARGSLYPSTPSISSLGSDGSTPSPPVQRASTAIYARETDPNSPTFSQARTPLSSDGISPTTISFRGSVPRSASALGVSGGYRQPLTASRSVDHLGNSEGHHGQPGYRISWHPRDRALEPLSEDEVASAGEPSSFSKGANADQFLSPTFGSFSDSANGNDRGLQRSASVAQMRDLKDQVKGLKGKISSLREQARADSLKRRSLQSLRTPSPFTHAQVDQWYAEPEPPVSSEAGSTNADSARNPWNGELSSVDGEGQVPQGGQEKYVEDEDSIYSEVETNTSLRPPGNQSPERKELATTTGPDVVTAGEDGSDGSDLQTENGDSGAEGQDEDDVGQVDDEAAYDSESGESLYHDTVQHPISHEDREDAFDYEHFFLHSAMGTLSQQKLARRGSRSSFSSEDSVETTRGPAAESGAKKSSGDEEVDGLPTTRTWQRRNSDASVSTVGTFATANEGGAESSREREDPTSGQFATAAAKERSGSPETARKTSFAPGSIDAGFNFPASRRSTGSITSIPEEGKEGPGYGHGHGHGGPNSSFGNSHGMSAFRRPMSSSAANSLHRPSVSSFESTGTNRSFPLVNRPKKANSVGILTPHSSSSLDQEELKALSDSIMSETASICEQQQHERDTDDDRSTRLHRPNGSVSSVNGRMAGNPNAPQAMQTLVRDDQLLVERLVAGLGRCVLGLAESGRASTESRMYRRRIDAARRILEGLEDEV</sequence>
<feature type="compositionally biased region" description="Polar residues" evidence="1">
    <location>
        <begin position="830"/>
        <end position="842"/>
    </location>
</feature>
<gene>
    <name evidence="2" type="ORF">QBC33DRAFT_189312</name>
</gene>
<evidence type="ECO:0000256" key="1">
    <source>
        <dbReference type="SAM" id="MobiDB-lite"/>
    </source>
</evidence>
<feature type="region of interest" description="Disordered" evidence="1">
    <location>
        <begin position="271"/>
        <end position="335"/>
    </location>
</feature>
<feature type="compositionally biased region" description="Basic and acidic residues" evidence="1">
    <location>
        <begin position="36"/>
        <end position="53"/>
    </location>
</feature>
<dbReference type="Proteomes" id="UP001244011">
    <property type="component" value="Unassembled WGS sequence"/>
</dbReference>
<dbReference type="AlphaFoldDB" id="A0AAJ0BUK5"/>
<keyword evidence="3" id="KW-1185">Reference proteome</keyword>
<reference evidence="2" key="1">
    <citation type="submission" date="2023-06" db="EMBL/GenBank/DDBJ databases">
        <title>Genome-scale phylogeny and comparative genomics of the fungal order Sordariales.</title>
        <authorList>
            <consortium name="Lawrence Berkeley National Laboratory"/>
            <person name="Hensen N."/>
            <person name="Bonometti L."/>
            <person name="Westerberg I."/>
            <person name="Brannstrom I.O."/>
            <person name="Guillou S."/>
            <person name="Cros-Aarteil S."/>
            <person name="Calhoun S."/>
            <person name="Haridas S."/>
            <person name="Kuo A."/>
            <person name="Mondo S."/>
            <person name="Pangilinan J."/>
            <person name="Riley R."/>
            <person name="Labutti K."/>
            <person name="Andreopoulos B."/>
            <person name="Lipzen A."/>
            <person name="Chen C."/>
            <person name="Yanf M."/>
            <person name="Daum C."/>
            <person name="Ng V."/>
            <person name="Clum A."/>
            <person name="Steindorff A."/>
            <person name="Ohm R."/>
            <person name="Martin F."/>
            <person name="Silar P."/>
            <person name="Natvig D."/>
            <person name="Lalanne C."/>
            <person name="Gautier V."/>
            <person name="Ament-Velasquez S.L."/>
            <person name="Kruys A."/>
            <person name="Hutchinson M.I."/>
            <person name="Powell A.J."/>
            <person name="Barry K."/>
            <person name="Miller A.N."/>
            <person name="Grigoriev I.V."/>
            <person name="Debuchy R."/>
            <person name="Gladieux P."/>
            <person name="Thoren M.H."/>
            <person name="Johannesson H."/>
        </authorList>
    </citation>
    <scope>NUCLEOTIDE SEQUENCE</scope>
    <source>
        <strain evidence="2">8032-3</strain>
    </source>
</reference>
<feature type="compositionally biased region" description="Polar residues" evidence="1">
    <location>
        <begin position="545"/>
        <end position="558"/>
    </location>
</feature>
<feature type="compositionally biased region" description="Polar residues" evidence="1">
    <location>
        <begin position="310"/>
        <end position="334"/>
    </location>
</feature>
<feature type="compositionally biased region" description="Low complexity" evidence="1">
    <location>
        <begin position="173"/>
        <end position="182"/>
    </location>
</feature>
<feature type="region of interest" description="Disordered" evidence="1">
    <location>
        <begin position="1"/>
        <end position="54"/>
    </location>
</feature>
<feature type="region of interest" description="Disordered" evidence="1">
    <location>
        <begin position="158"/>
        <end position="185"/>
    </location>
</feature>
<feature type="compositionally biased region" description="Polar residues" evidence="1">
    <location>
        <begin position="707"/>
        <end position="718"/>
    </location>
</feature>
<accession>A0AAJ0BUK5</accession>
<name>A0AAJ0BUK5_9PEZI</name>
<feature type="compositionally biased region" description="Acidic residues" evidence="1">
    <location>
        <begin position="596"/>
        <end position="615"/>
    </location>
</feature>
<dbReference type="EMBL" id="MU839019">
    <property type="protein sequence ID" value="KAK1764575.1"/>
    <property type="molecule type" value="Genomic_DNA"/>
</dbReference>
<proteinExistence type="predicted"/>
<feature type="compositionally biased region" description="Basic and acidic residues" evidence="1">
    <location>
        <begin position="619"/>
        <end position="632"/>
    </location>
</feature>
<evidence type="ECO:0000313" key="3">
    <source>
        <dbReference type="Proteomes" id="UP001244011"/>
    </source>
</evidence>
<dbReference type="RefSeq" id="XP_060280788.1">
    <property type="nucleotide sequence ID" value="XM_060422506.1"/>
</dbReference>
<feature type="compositionally biased region" description="Basic and acidic residues" evidence="1">
    <location>
        <begin position="889"/>
        <end position="901"/>
    </location>
</feature>
<dbReference type="GeneID" id="85305693"/>
<feature type="compositionally biased region" description="Polar residues" evidence="1">
    <location>
        <begin position="400"/>
        <end position="427"/>
    </location>
</feature>
<organism evidence="2 3">
    <name type="scientific">Phialemonium atrogriseum</name>
    <dbReference type="NCBI Taxonomy" id="1093897"/>
    <lineage>
        <taxon>Eukaryota</taxon>
        <taxon>Fungi</taxon>
        <taxon>Dikarya</taxon>
        <taxon>Ascomycota</taxon>
        <taxon>Pezizomycotina</taxon>
        <taxon>Sordariomycetes</taxon>
        <taxon>Sordariomycetidae</taxon>
        <taxon>Cephalothecales</taxon>
        <taxon>Cephalothecaceae</taxon>
        <taxon>Phialemonium</taxon>
    </lineage>
</organism>
<feature type="compositionally biased region" description="Polar residues" evidence="1">
    <location>
        <begin position="127"/>
        <end position="145"/>
    </location>
</feature>
<feature type="region of interest" description="Disordered" evidence="1">
    <location>
        <begin position="649"/>
        <end position="848"/>
    </location>
</feature>
<feature type="compositionally biased region" description="Basic and acidic residues" evidence="1">
    <location>
        <begin position="743"/>
        <end position="754"/>
    </location>
</feature>
<feature type="compositionally biased region" description="Polar residues" evidence="1">
    <location>
        <begin position="472"/>
        <end position="482"/>
    </location>
</feature>
<protein>
    <submittedName>
        <fullName evidence="2">Uncharacterized protein</fullName>
    </submittedName>
</protein>
<evidence type="ECO:0000313" key="2">
    <source>
        <dbReference type="EMBL" id="KAK1764575.1"/>
    </source>
</evidence>
<feature type="region of interest" description="Disordered" evidence="1">
    <location>
        <begin position="107"/>
        <end position="145"/>
    </location>
</feature>
<feature type="compositionally biased region" description="Polar residues" evidence="1">
    <location>
        <begin position="276"/>
        <end position="291"/>
    </location>
</feature>
<feature type="compositionally biased region" description="Gly residues" evidence="1">
    <location>
        <begin position="789"/>
        <end position="800"/>
    </location>
</feature>
<feature type="region of interest" description="Disordered" evidence="1">
    <location>
        <begin position="885"/>
        <end position="921"/>
    </location>
</feature>